<proteinExistence type="predicted"/>
<dbReference type="AlphaFoldDB" id="A0ABD0VFW3"/>
<evidence type="ECO:0000313" key="3">
    <source>
        <dbReference type="Proteomes" id="UP001552299"/>
    </source>
</evidence>
<keyword evidence="1" id="KW-0812">Transmembrane</keyword>
<accession>A0ABD0VFW3</accession>
<protein>
    <submittedName>
        <fullName evidence="2">Uncharacterized protein</fullName>
    </submittedName>
</protein>
<feature type="transmembrane region" description="Helical" evidence="1">
    <location>
        <begin position="35"/>
        <end position="54"/>
    </location>
</feature>
<keyword evidence="3" id="KW-1185">Reference proteome</keyword>
<evidence type="ECO:0000313" key="2">
    <source>
        <dbReference type="EMBL" id="KAL0921492.1"/>
    </source>
</evidence>
<name>A0ABD0VFW3_DENTH</name>
<organism evidence="2 3">
    <name type="scientific">Dendrobium thyrsiflorum</name>
    <name type="common">Pinecone-like raceme dendrobium</name>
    <name type="synonym">Orchid</name>
    <dbReference type="NCBI Taxonomy" id="117978"/>
    <lineage>
        <taxon>Eukaryota</taxon>
        <taxon>Viridiplantae</taxon>
        <taxon>Streptophyta</taxon>
        <taxon>Embryophyta</taxon>
        <taxon>Tracheophyta</taxon>
        <taxon>Spermatophyta</taxon>
        <taxon>Magnoliopsida</taxon>
        <taxon>Liliopsida</taxon>
        <taxon>Asparagales</taxon>
        <taxon>Orchidaceae</taxon>
        <taxon>Epidendroideae</taxon>
        <taxon>Malaxideae</taxon>
        <taxon>Dendrobiinae</taxon>
        <taxon>Dendrobium</taxon>
    </lineage>
</organism>
<dbReference type="EMBL" id="JANQDX010000007">
    <property type="protein sequence ID" value="KAL0921492.1"/>
    <property type="molecule type" value="Genomic_DNA"/>
</dbReference>
<dbReference type="Proteomes" id="UP001552299">
    <property type="component" value="Unassembled WGS sequence"/>
</dbReference>
<keyword evidence="1" id="KW-1133">Transmembrane helix</keyword>
<evidence type="ECO:0000256" key="1">
    <source>
        <dbReference type="SAM" id="Phobius"/>
    </source>
</evidence>
<gene>
    <name evidence="2" type="ORF">M5K25_008569</name>
</gene>
<comment type="caution">
    <text evidence="2">The sequence shown here is derived from an EMBL/GenBank/DDBJ whole genome shotgun (WGS) entry which is preliminary data.</text>
</comment>
<keyword evidence="1" id="KW-0472">Membrane</keyword>
<sequence length="273" mass="29141">MVLLEVTDVARPCALAASSFGRFLGFPPVLASRRLAAFFTQVFGRLIVLVYFLALGARMGDAANPWGVAASSASAKPQGFFNLGSEISKSPSRSFKEVVSGNTSAGDSISSLAHSSMNEVPAILLSDEEVLKLASPFQFTLVAATNNNIEVNGDKEVTNGIDNRQDMARNINEKAVEPNLYLSVDSMLQNISDINDSPTYNAPPCEGAPSDHMEGGTWMTPKLRRGNGGSTTVKCFDILGISSSFPFAGASCDKNVNIFYWLVAVLVEPVVSF</sequence>
<reference evidence="2 3" key="1">
    <citation type="journal article" date="2024" name="Plant Biotechnol. J.">
        <title>Dendrobium thyrsiflorum genome and its molecular insights into genes involved in important horticultural traits.</title>
        <authorList>
            <person name="Chen B."/>
            <person name="Wang J.Y."/>
            <person name="Zheng P.J."/>
            <person name="Li K.L."/>
            <person name="Liang Y.M."/>
            <person name="Chen X.F."/>
            <person name="Zhang C."/>
            <person name="Zhao X."/>
            <person name="He X."/>
            <person name="Zhang G.Q."/>
            <person name="Liu Z.J."/>
            <person name="Xu Q."/>
        </authorList>
    </citation>
    <scope>NUCLEOTIDE SEQUENCE [LARGE SCALE GENOMIC DNA]</scope>
    <source>
        <strain evidence="2">GZMU011</strain>
    </source>
</reference>